<dbReference type="InterPro" id="IPR015897">
    <property type="entry name" value="CHK_kinase-like"/>
</dbReference>
<gene>
    <name evidence="2" type="ORF">GWI33_014193</name>
</gene>
<dbReference type="SMART" id="SM00587">
    <property type="entry name" value="CHK"/>
    <property type="match status" value="1"/>
</dbReference>
<dbReference type="AlphaFoldDB" id="A0A834I5J7"/>
<name>A0A834I5J7_RHYFE</name>
<dbReference type="EMBL" id="JAACXV010013576">
    <property type="protein sequence ID" value="KAF7273066.1"/>
    <property type="molecule type" value="Genomic_DNA"/>
</dbReference>
<dbReference type="InterPro" id="IPR011009">
    <property type="entry name" value="Kinase-like_dom_sf"/>
</dbReference>
<feature type="domain" description="CHK kinase-like" evidence="1">
    <location>
        <begin position="128"/>
        <end position="319"/>
    </location>
</feature>
<proteinExistence type="predicted"/>
<keyword evidence="3" id="KW-1185">Reference proteome</keyword>
<dbReference type="Pfam" id="PF02958">
    <property type="entry name" value="EcKL"/>
    <property type="match status" value="1"/>
</dbReference>
<accession>A0A834I5J7</accession>
<reference evidence="2" key="1">
    <citation type="submission" date="2020-08" db="EMBL/GenBank/DDBJ databases">
        <title>Genome sequencing and assembly of the red palm weevil Rhynchophorus ferrugineus.</title>
        <authorList>
            <person name="Dias G.B."/>
            <person name="Bergman C.M."/>
            <person name="Manee M."/>
        </authorList>
    </citation>
    <scope>NUCLEOTIDE SEQUENCE</scope>
    <source>
        <strain evidence="2">AA-2017</strain>
        <tissue evidence="2">Whole larva</tissue>
    </source>
</reference>
<dbReference type="Gene3D" id="3.90.1200.10">
    <property type="match status" value="1"/>
</dbReference>
<dbReference type="SUPFAM" id="SSF56112">
    <property type="entry name" value="Protein kinase-like (PK-like)"/>
    <property type="match status" value="1"/>
</dbReference>
<dbReference type="InterPro" id="IPR004119">
    <property type="entry name" value="EcKL"/>
</dbReference>
<dbReference type="Proteomes" id="UP000625711">
    <property type="component" value="Unassembled WGS sequence"/>
</dbReference>
<evidence type="ECO:0000313" key="3">
    <source>
        <dbReference type="Proteomes" id="UP000625711"/>
    </source>
</evidence>
<comment type="caution">
    <text evidence="2">The sequence shown here is derived from an EMBL/GenBank/DDBJ whole genome shotgun (WGS) entry which is preliminary data.</text>
</comment>
<sequence length="410" mass="47440">MASTQITTDKTDIKADLDKILQGIAEKLNFKNYELIPNVSTDYGDGFVSLFYTGKVLNKDTGEVVSVAIKKAPPYQTFDYKRLFSNEGLFYNTIFPCLDAFQRGAGVLTPFENVPVYYSSEVDGNTHIALENLKVVGYRMHDKKQYLDEDHLEYIFKLYGKFHGLSFVLKHKDPEKYLEIMENVVNVFESFSELLLEEMRKAVGGAFRTLDPEDDHDAYIKFKNIIDNMESAFKNACSYTGKFSCITHGDCWSNNMLFKYSESGKLQDVKLIDFQLLRDSSPVHDLSYFFYSGASKKDFDNLDYYLQLYHRSFSDMCSYFNEDPNEIFPFEALKKEWKENALLGVLMGVYLWQVKLLSKETLQKVIMEAAKDDETMKKAWAVLMDELFDSDEYKERVRAILIHATQYGVV</sequence>
<dbReference type="PANTHER" id="PTHR11012:SF30">
    <property type="entry name" value="PROTEIN KINASE-LIKE DOMAIN-CONTAINING"/>
    <property type="match status" value="1"/>
</dbReference>
<dbReference type="OrthoDB" id="8250698at2759"/>
<organism evidence="2 3">
    <name type="scientific">Rhynchophorus ferrugineus</name>
    <name type="common">Red palm weevil</name>
    <name type="synonym">Curculio ferrugineus</name>
    <dbReference type="NCBI Taxonomy" id="354439"/>
    <lineage>
        <taxon>Eukaryota</taxon>
        <taxon>Metazoa</taxon>
        <taxon>Ecdysozoa</taxon>
        <taxon>Arthropoda</taxon>
        <taxon>Hexapoda</taxon>
        <taxon>Insecta</taxon>
        <taxon>Pterygota</taxon>
        <taxon>Neoptera</taxon>
        <taxon>Endopterygota</taxon>
        <taxon>Coleoptera</taxon>
        <taxon>Polyphaga</taxon>
        <taxon>Cucujiformia</taxon>
        <taxon>Curculionidae</taxon>
        <taxon>Dryophthorinae</taxon>
        <taxon>Rhynchophorus</taxon>
    </lineage>
</organism>
<protein>
    <recommendedName>
        <fullName evidence="1">CHK kinase-like domain-containing protein</fullName>
    </recommendedName>
</protein>
<dbReference type="PANTHER" id="PTHR11012">
    <property type="entry name" value="PROTEIN KINASE-LIKE DOMAIN-CONTAINING"/>
    <property type="match status" value="1"/>
</dbReference>
<evidence type="ECO:0000313" key="2">
    <source>
        <dbReference type="EMBL" id="KAF7273066.1"/>
    </source>
</evidence>
<evidence type="ECO:0000259" key="1">
    <source>
        <dbReference type="SMART" id="SM00587"/>
    </source>
</evidence>